<sequence length="122" mass="13524">MESERPVSVLQNQQIGQVKIADEVVAIIVGLAINEVDGIYADERRKGKKNLGKGIHIQIADNLVICDIDFVIRYGVKIPEFTNQIQQKVKNAVENMTGLEVQEVNLHITGVRSDKNEDDGAN</sequence>
<reference evidence="2" key="1">
    <citation type="submission" date="2020-08" db="EMBL/GenBank/DDBJ databases">
        <title>Genome public.</title>
        <authorList>
            <person name="Liu C."/>
            <person name="Sun Q."/>
        </authorList>
    </citation>
    <scope>NUCLEOTIDE SEQUENCE</scope>
    <source>
        <strain evidence="2">NSJ-32</strain>
    </source>
</reference>
<keyword evidence="3" id="KW-1185">Reference proteome</keyword>
<organism evidence="2 3">
    <name type="scientific">Bianquea renquensis</name>
    <dbReference type="NCBI Taxonomy" id="2763661"/>
    <lineage>
        <taxon>Bacteria</taxon>
        <taxon>Bacillati</taxon>
        <taxon>Bacillota</taxon>
        <taxon>Clostridia</taxon>
        <taxon>Eubacteriales</taxon>
        <taxon>Bianqueaceae</taxon>
        <taxon>Bianquea</taxon>
    </lineage>
</organism>
<dbReference type="Pfam" id="PF03780">
    <property type="entry name" value="Asp23"/>
    <property type="match status" value="1"/>
</dbReference>
<dbReference type="Proteomes" id="UP000657006">
    <property type="component" value="Unassembled WGS sequence"/>
</dbReference>
<gene>
    <name evidence="2" type="ORF">H8730_10785</name>
</gene>
<evidence type="ECO:0000313" key="2">
    <source>
        <dbReference type="EMBL" id="MBC8544032.1"/>
    </source>
</evidence>
<dbReference type="InterPro" id="IPR005531">
    <property type="entry name" value="Asp23"/>
</dbReference>
<dbReference type="PANTHER" id="PTHR34297:SF1">
    <property type="entry name" value="ASP23_GLS24 FAMILY ENVELOPE STRESS RESPONSE PROTEIN"/>
    <property type="match status" value="1"/>
</dbReference>
<protein>
    <submittedName>
        <fullName evidence="2">Asp23/Gls24 family envelope stress response protein</fullName>
    </submittedName>
</protein>
<dbReference type="PANTHER" id="PTHR34297">
    <property type="entry name" value="HYPOTHETICAL CYTOSOLIC PROTEIN-RELATED"/>
    <property type="match status" value="1"/>
</dbReference>
<dbReference type="AlphaFoldDB" id="A0A926DUH0"/>
<evidence type="ECO:0000256" key="1">
    <source>
        <dbReference type="ARBA" id="ARBA00005721"/>
    </source>
</evidence>
<accession>A0A926DUH0</accession>
<proteinExistence type="inferred from homology"/>
<evidence type="ECO:0000313" key="3">
    <source>
        <dbReference type="Proteomes" id="UP000657006"/>
    </source>
</evidence>
<comment type="similarity">
    <text evidence="1">Belongs to the asp23 family.</text>
</comment>
<comment type="caution">
    <text evidence="2">The sequence shown here is derived from an EMBL/GenBank/DDBJ whole genome shotgun (WGS) entry which is preliminary data.</text>
</comment>
<name>A0A926DUH0_9FIRM</name>
<dbReference type="EMBL" id="JACRSQ010000015">
    <property type="protein sequence ID" value="MBC8544032.1"/>
    <property type="molecule type" value="Genomic_DNA"/>
</dbReference>
<dbReference type="RefSeq" id="WP_177717848.1">
    <property type="nucleotide sequence ID" value="NZ_JACRSQ010000015.1"/>
</dbReference>